<feature type="transmembrane region" description="Helical" evidence="1">
    <location>
        <begin position="20"/>
        <end position="40"/>
    </location>
</feature>
<dbReference type="EMBL" id="RDFA01000002">
    <property type="protein sequence ID" value="RXK50198.1"/>
    <property type="molecule type" value="Genomic_DNA"/>
</dbReference>
<evidence type="ECO:0000313" key="3">
    <source>
        <dbReference type="Proteomes" id="UP000289691"/>
    </source>
</evidence>
<keyword evidence="1" id="KW-0812">Transmembrane</keyword>
<name>A0A498KY72_9EURY</name>
<accession>A0A498KY72</accession>
<comment type="caution">
    <text evidence="2">The sequence shown here is derived from an EMBL/GenBank/DDBJ whole genome shotgun (WGS) entry which is preliminary data.</text>
</comment>
<dbReference type="AlphaFoldDB" id="A0A498KY72"/>
<protein>
    <submittedName>
        <fullName evidence="2">Uncharacterized protein</fullName>
    </submittedName>
</protein>
<feature type="transmembrane region" description="Helical" evidence="1">
    <location>
        <begin position="60"/>
        <end position="86"/>
    </location>
</feature>
<keyword evidence="1" id="KW-0472">Membrane</keyword>
<proteinExistence type="predicted"/>
<reference evidence="2 3" key="1">
    <citation type="submission" date="2019-01" db="EMBL/GenBank/DDBJ databases">
        <title>Halorientalis sp. F13-25 a new haloarchaeum isolated from hypersaline water.</title>
        <authorList>
            <person name="Ana D.-V."/>
            <person name="Cristina S.-P."/>
            <person name="Antonio V."/>
        </authorList>
    </citation>
    <scope>NUCLEOTIDE SEQUENCE [LARGE SCALE GENOMIC DNA]</scope>
    <source>
        <strain evidence="2 3">F13-25</strain>
    </source>
</reference>
<evidence type="ECO:0000313" key="2">
    <source>
        <dbReference type="EMBL" id="RXK50198.1"/>
    </source>
</evidence>
<dbReference type="RefSeq" id="WP_129068160.1">
    <property type="nucleotide sequence ID" value="NZ_RDFA01000002.1"/>
</dbReference>
<dbReference type="Proteomes" id="UP000289691">
    <property type="component" value="Unassembled WGS sequence"/>
</dbReference>
<evidence type="ECO:0000256" key="1">
    <source>
        <dbReference type="SAM" id="Phobius"/>
    </source>
</evidence>
<organism evidence="2 3">
    <name type="scientific">Halorientalis pallida</name>
    <dbReference type="NCBI Taxonomy" id="2479928"/>
    <lineage>
        <taxon>Archaea</taxon>
        <taxon>Methanobacteriati</taxon>
        <taxon>Methanobacteriota</taxon>
        <taxon>Stenosarchaea group</taxon>
        <taxon>Halobacteria</taxon>
        <taxon>Halobacteriales</taxon>
        <taxon>Haloarculaceae</taxon>
        <taxon>Halorientalis</taxon>
    </lineage>
</organism>
<keyword evidence="1" id="KW-1133">Transmembrane helix</keyword>
<keyword evidence="3" id="KW-1185">Reference proteome</keyword>
<gene>
    <name evidence="2" type="ORF">EAF64_06455</name>
</gene>
<sequence>MTADSGRRVASDRARRIQQVAIYIGSIVFALTIFGGAFVLTPGLPDCPPYGRFSCLFEPWFYRFAINGLLIFGVFVIVLLPVRFAISLLQAAREQ</sequence>